<dbReference type="EMBL" id="MPIN01000002">
    <property type="protein sequence ID" value="OJH41187.1"/>
    <property type="molecule type" value="Genomic_DNA"/>
</dbReference>
<dbReference type="Pfam" id="PF19829">
    <property type="entry name" value="DUF6310"/>
    <property type="match status" value="1"/>
</dbReference>
<evidence type="ECO:0000313" key="3">
    <source>
        <dbReference type="Proteomes" id="UP000182229"/>
    </source>
</evidence>
<accession>A0A1L9BG03</accession>
<reference evidence="3" key="1">
    <citation type="submission" date="2016-11" db="EMBL/GenBank/DDBJ databases">
        <authorList>
            <person name="Shukria A."/>
            <person name="Stevens D.C."/>
        </authorList>
    </citation>
    <scope>NUCLEOTIDE SEQUENCE [LARGE SCALE GENOMIC DNA]</scope>
    <source>
        <strain evidence="3">Cbfe23</strain>
    </source>
</reference>
<proteinExistence type="predicted"/>
<evidence type="ECO:0000259" key="1">
    <source>
        <dbReference type="Pfam" id="PF19829"/>
    </source>
</evidence>
<dbReference type="InterPro" id="IPR046277">
    <property type="entry name" value="DUF6310"/>
</dbReference>
<keyword evidence="3" id="KW-1185">Reference proteome</keyword>
<sequence>MFVNGKDFDALQLATRTLWEVKTDNFDTYPPELREFVLVDQLPKLQHERALALACGFDFKVGVRSAAHKAALLAQDITLDIVVMNWC</sequence>
<dbReference type="Proteomes" id="UP000182229">
    <property type="component" value="Unassembled WGS sequence"/>
</dbReference>
<organism evidence="2 3">
    <name type="scientific">Cystobacter ferrugineus</name>
    <dbReference type="NCBI Taxonomy" id="83449"/>
    <lineage>
        <taxon>Bacteria</taxon>
        <taxon>Pseudomonadati</taxon>
        <taxon>Myxococcota</taxon>
        <taxon>Myxococcia</taxon>
        <taxon>Myxococcales</taxon>
        <taxon>Cystobacterineae</taxon>
        <taxon>Archangiaceae</taxon>
        <taxon>Cystobacter</taxon>
    </lineage>
</organism>
<reference evidence="2 3" key="2">
    <citation type="submission" date="2016-12" db="EMBL/GenBank/DDBJ databases">
        <title>Draft Genome Sequence of Cystobacter ferrugineus Strain Cbfe23.</title>
        <authorList>
            <person name="Akbar S."/>
            <person name="Dowd S.E."/>
            <person name="Stevens D.C."/>
        </authorList>
    </citation>
    <scope>NUCLEOTIDE SEQUENCE [LARGE SCALE GENOMIC DNA]</scope>
    <source>
        <strain evidence="2 3">Cbfe23</strain>
    </source>
</reference>
<protein>
    <recommendedName>
        <fullName evidence="1">DUF6310 domain-containing protein</fullName>
    </recommendedName>
</protein>
<gene>
    <name evidence="2" type="ORF">BON30_09895</name>
</gene>
<comment type="caution">
    <text evidence="2">The sequence shown here is derived from an EMBL/GenBank/DDBJ whole genome shotgun (WGS) entry which is preliminary data.</text>
</comment>
<evidence type="ECO:0000313" key="2">
    <source>
        <dbReference type="EMBL" id="OJH41187.1"/>
    </source>
</evidence>
<feature type="domain" description="DUF6310" evidence="1">
    <location>
        <begin position="2"/>
        <end position="87"/>
    </location>
</feature>
<name>A0A1L9BG03_9BACT</name>
<dbReference type="AlphaFoldDB" id="A0A1L9BG03"/>